<evidence type="ECO:0000313" key="3">
    <source>
        <dbReference type="Proteomes" id="UP001595898"/>
    </source>
</evidence>
<dbReference type="AlphaFoldDB" id="A0ABD5PN43"/>
<reference evidence="2 3" key="1">
    <citation type="journal article" date="2019" name="Int. J. Syst. Evol. Microbiol.">
        <title>The Global Catalogue of Microorganisms (GCM) 10K type strain sequencing project: providing services to taxonomists for standard genome sequencing and annotation.</title>
        <authorList>
            <consortium name="The Broad Institute Genomics Platform"/>
            <consortium name="The Broad Institute Genome Sequencing Center for Infectious Disease"/>
            <person name="Wu L."/>
            <person name="Ma J."/>
        </authorList>
    </citation>
    <scope>NUCLEOTIDE SEQUENCE [LARGE SCALE GENOMIC DNA]</scope>
    <source>
        <strain evidence="2 3">WLHS5</strain>
    </source>
</reference>
<evidence type="ECO:0000313" key="2">
    <source>
        <dbReference type="EMBL" id="MFC4542031.1"/>
    </source>
</evidence>
<dbReference type="Pfam" id="PF18545">
    <property type="entry name" value="HalOD1"/>
    <property type="match status" value="1"/>
</dbReference>
<dbReference type="Proteomes" id="UP001595898">
    <property type="component" value="Unassembled WGS sequence"/>
</dbReference>
<feature type="domain" description="Halobacterial output" evidence="1">
    <location>
        <begin position="3"/>
        <end position="68"/>
    </location>
</feature>
<sequence length="78" mass="8602">MVETILRGLARIEGVSRSELDPLYERVETDALAALLGHARDADCAVGVEFMTDDYTVRVSNDGRVYIHDGVPTVAPRR</sequence>
<protein>
    <submittedName>
        <fullName evidence="2">HalOD1 output domain-containing protein</fullName>
    </submittedName>
</protein>
<accession>A0ABD5PN43</accession>
<dbReference type="EMBL" id="JBHSFA010000005">
    <property type="protein sequence ID" value="MFC4542031.1"/>
    <property type="molecule type" value="Genomic_DNA"/>
</dbReference>
<dbReference type="InterPro" id="IPR040624">
    <property type="entry name" value="HalOD1"/>
</dbReference>
<name>A0ABD5PN43_9EURY</name>
<comment type="caution">
    <text evidence="2">The sequence shown here is derived from an EMBL/GenBank/DDBJ whole genome shotgun (WGS) entry which is preliminary data.</text>
</comment>
<organism evidence="2 3">
    <name type="scientific">Halosolutus amylolyticus</name>
    <dbReference type="NCBI Taxonomy" id="2932267"/>
    <lineage>
        <taxon>Archaea</taxon>
        <taxon>Methanobacteriati</taxon>
        <taxon>Methanobacteriota</taxon>
        <taxon>Stenosarchaea group</taxon>
        <taxon>Halobacteria</taxon>
        <taxon>Halobacteriales</taxon>
        <taxon>Natrialbaceae</taxon>
        <taxon>Halosolutus</taxon>
    </lineage>
</organism>
<keyword evidence="3" id="KW-1185">Reference proteome</keyword>
<gene>
    <name evidence="2" type="ORF">ACFO5R_08840</name>
</gene>
<proteinExistence type="predicted"/>
<evidence type="ECO:0000259" key="1">
    <source>
        <dbReference type="Pfam" id="PF18545"/>
    </source>
</evidence>
<dbReference type="RefSeq" id="WP_250141437.1">
    <property type="nucleotide sequence ID" value="NZ_JALIQP010000004.1"/>
</dbReference>